<organism evidence="10 11">
    <name type="scientific">Arabidopsis thaliana</name>
    <name type="common">Mouse-ear cress</name>
    <dbReference type="NCBI Taxonomy" id="3702"/>
    <lineage>
        <taxon>Eukaryota</taxon>
        <taxon>Viridiplantae</taxon>
        <taxon>Streptophyta</taxon>
        <taxon>Embryophyta</taxon>
        <taxon>Tracheophyta</taxon>
        <taxon>Spermatophyta</taxon>
        <taxon>Magnoliopsida</taxon>
        <taxon>eudicotyledons</taxon>
        <taxon>Gunneridae</taxon>
        <taxon>Pentapetalae</taxon>
        <taxon>rosids</taxon>
        <taxon>malvids</taxon>
        <taxon>Brassicales</taxon>
        <taxon>Brassicaceae</taxon>
        <taxon>Camelineae</taxon>
        <taxon>Arabidopsis</taxon>
    </lineage>
</organism>
<dbReference type="InterPro" id="IPR027417">
    <property type="entry name" value="P-loop_NTPase"/>
</dbReference>
<dbReference type="SUPFAM" id="SSF52540">
    <property type="entry name" value="P-loop containing nucleoside triphosphate hydrolases"/>
    <property type="match status" value="1"/>
</dbReference>
<dbReference type="InterPro" id="IPR003593">
    <property type="entry name" value="AAA+_ATPase"/>
</dbReference>
<name>F4JWL7_ARATH</name>
<dbReference type="GO" id="GO:0007165">
    <property type="term" value="P:signal transduction"/>
    <property type="evidence" value="ECO:0007669"/>
    <property type="project" value="InterPro"/>
</dbReference>
<dbReference type="PANTHER" id="PTHR11017">
    <property type="entry name" value="LEUCINE-RICH REPEAT-CONTAINING PROTEIN"/>
    <property type="match status" value="1"/>
</dbReference>
<dbReference type="InParanoid" id="F4JWL7"/>
<dbReference type="GO" id="GO:0006952">
    <property type="term" value="P:defense response"/>
    <property type="evidence" value="ECO:0007669"/>
    <property type="project" value="UniProtKB-KW"/>
</dbReference>
<dbReference type="SUPFAM" id="SSF52200">
    <property type="entry name" value="Toll/Interleukin receptor TIR domain"/>
    <property type="match status" value="1"/>
</dbReference>
<dbReference type="InterPro" id="IPR032675">
    <property type="entry name" value="LRR_dom_sf"/>
</dbReference>
<dbReference type="Gene3D" id="1.10.8.430">
    <property type="entry name" value="Helical domain of apoptotic protease-activating factors"/>
    <property type="match status" value="1"/>
</dbReference>
<evidence type="ECO:0000256" key="1">
    <source>
        <dbReference type="ARBA" id="ARBA00011982"/>
    </source>
</evidence>
<evidence type="ECO:0000259" key="8">
    <source>
        <dbReference type="PROSITE" id="PS50104"/>
    </source>
</evidence>
<dbReference type="InterPro" id="IPR042197">
    <property type="entry name" value="Apaf_helical"/>
</dbReference>
<evidence type="ECO:0000256" key="4">
    <source>
        <dbReference type="ARBA" id="ARBA00022801"/>
    </source>
</evidence>
<dbReference type="InterPro" id="IPR058192">
    <property type="entry name" value="WHD_ROQ1-like"/>
</dbReference>
<dbReference type="InterPro" id="IPR002182">
    <property type="entry name" value="NB-ARC"/>
</dbReference>
<dbReference type="Gene3D" id="3.40.50.300">
    <property type="entry name" value="P-loop containing nucleotide triphosphate hydrolases"/>
    <property type="match status" value="1"/>
</dbReference>
<dbReference type="SMART" id="SM00255">
    <property type="entry name" value="TIR"/>
    <property type="match status" value="1"/>
</dbReference>
<dbReference type="SMART" id="SM00382">
    <property type="entry name" value="AAA"/>
    <property type="match status" value="1"/>
</dbReference>
<dbReference type="PRINTS" id="PR00364">
    <property type="entry name" value="DISEASERSIST"/>
</dbReference>
<keyword evidence="6" id="KW-0520">NAD</keyword>
<dbReference type="Pfam" id="PF00931">
    <property type="entry name" value="NB-ARC"/>
    <property type="match status" value="1"/>
</dbReference>
<dbReference type="GO" id="GO:0061809">
    <property type="term" value="F:NAD+ nucleosidase activity, cyclic ADP-ribose generating"/>
    <property type="evidence" value="ECO:0007669"/>
    <property type="project" value="UniProtKB-EC"/>
</dbReference>
<dbReference type="Pfam" id="PF23282">
    <property type="entry name" value="WHD_ROQ1"/>
    <property type="match status" value="1"/>
</dbReference>
<comment type="catalytic activity">
    <reaction evidence="7">
        <text>NAD(+) + H2O = ADP-D-ribose + nicotinamide + H(+)</text>
        <dbReference type="Rhea" id="RHEA:16301"/>
        <dbReference type="ChEBI" id="CHEBI:15377"/>
        <dbReference type="ChEBI" id="CHEBI:15378"/>
        <dbReference type="ChEBI" id="CHEBI:17154"/>
        <dbReference type="ChEBI" id="CHEBI:57540"/>
        <dbReference type="ChEBI" id="CHEBI:57967"/>
        <dbReference type="EC" id="3.2.2.6"/>
    </reaction>
    <physiologicalReaction direction="left-to-right" evidence="7">
        <dbReference type="Rhea" id="RHEA:16302"/>
    </physiologicalReaction>
</comment>
<evidence type="ECO:0000256" key="5">
    <source>
        <dbReference type="ARBA" id="ARBA00022821"/>
    </source>
</evidence>
<dbReference type="Pfam" id="PF01582">
    <property type="entry name" value="TIR"/>
    <property type="match status" value="1"/>
</dbReference>
<dbReference type="GO" id="GO:0051707">
    <property type="term" value="P:response to other organism"/>
    <property type="evidence" value="ECO:0007669"/>
    <property type="project" value="UniProtKB-ARBA"/>
</dbReference>
<proteinExistence type="predicted"/>
<protein>
    <recommendedName>
        <fullName evidence="1">ADP-ribosyl cyclase/cyclic ADP-ribose hydrolase</fullName>
        <ecNumber evidence="1">3.2.2.6</ecNumber>
    </recommendedName>
</protein>
<dbReference type="SMR" id="F4JWL7"/>
<keyword evidence="3" id="KW-0677">Repeat</keyword>
<evidence type="ECO:0000313" key="11">
    <source>
        <dbReference type="Proteomes" id="UP000006548"/>
    </source>
</evidence>
<evidence type="ECO:0000313" key="10">
    <source>
        <dbReference type="EMBL" id="AED92542.1"/>
    </source>
</evidence>
<keyword evidence="5" id="KW-0611">Plant defense</keyword>
<evidence type="ECO:0000313" key="9">
    <source>
        <dbReference type="Araport" id="AT5G18350"/>
    </source>
</evidence>
<dbReference type="AlphaFoldDB" id="F4JWL7"/>
<dbReference type="eggNOG" id="ENOG502SUNR">
    <property type="taxonomic scope" value="Eukaryota"/>
</dbReference>
<accession>F4JWL7</accession>
<dbReference type="RefSeq" id="NP_197336.4">
    <property type="nucleotide sequence ID" value="NM_121840.5"/>
</dbReference>
<dbReference type="OMA" id="INMEANT"/>
<dbReference type="Araport" id="AT5G18350"/>
<dbReference type="PROSITE" id="PS50104">
    <property type="entry name" value="TIR"/>
    <property type="match status" value="1"/>
</dbReference>
<dbReference type="HOGENOM" id="CLU_001561_0_0_1"/>
<dbReference type="GO" id="GO:0043531">
    <property type="term" value="F:ADP binding"/>
    <property type="evidence" value="ECO:0007669"/>
    <property type="project" value="InterPro"/>
</dbReference>
<dbReference type="EC" id="3.2.2.6" evidence="1"/>
<dbReference type="Gene3D" id="3.80.10.10">
    <property type="entry name" value="Ribonuclease Inhibitor"/>
    <property type="match status" value="3"/>
</dbReference>
<dbReference type="FunFam" id="3.40.50.10140:FF:000007">
    <property type="entry name" value="Disease resistance protein (TIR-NBS-LRR class)"/>
    <property type="match status" value="1"/>
</dbReference>
<keyword evidence="11" id="KW-1185">Reference proteome</keyword>
<evidence type="ECO:0000256" key="3">
    <source>
        <dbReference type="ARBA" id="ARBA00022737"/>
    </source>
</evidence>
<reference evidence="11" key="2">
    <citation type="journal article" date="2017" name="Plant J.">
        <title>Araport11: a complete reannotation of the Arabidopsis thaliana reference genome.</title>
        <authorList>
            <person name="Cheng C.Y."/>
            <person name="Krishnakumar V."/>
            <person name="Chan A.P."/>
            <person name="Thibaud-Nissen F."/>
            <person name="Schobel S."/>
            <person name="Town C.D."/>
        </authorList>
    </citation>
    <scope>GENOME REANNOTATION</scope>
    <source>
        <strain evidence="11">cv. Columbia</strain>
    </source>
</reference>
<dbReference type="Proteomes" id="UP000006548">
    <property type="component" value="Chromosome 5"/>
</dbReference>
<keyword evidence="4" id="KW-0378">Hydrolase</keyword>
<dbReference type="InterPro" id="IPR044974">
    <property type="entry name" value="Disease_R_plants"/>
</dbReference>
<keyword evidence="2" id="KW-0433">Leucine-rich repeat</keyword>
<evidence type="ECO:0000256" key="2">
    <source>
        <dbReference type="ARBA" id="ARBA00022614"/>
    </source>
</evidence>
<dbReference type="TAIR" id="AT5G18350"/>
<dbReference type="PANTHER" id="PTHR11017:SF411">
    <property type="entry name" value="ADP-RIBOSYL CYCLASE_CYCLIC ADP-RIBOSE HYDROLASE-RELATED"/>
    <property type="match status" value="1"/>
</dbReference>
<dbReference type="EMBL" id="CP002688">
    <property type="protein sequence ID" value="AED92542.1"/>
    <property type="molecule type" value="Genomic_DNA"/>
</dbReference>
<evidence type="ECO:0000256" key="7">
    <source>
        <dbReference type="ARBA" id="ARBA00047304"/>
    </source>
</evidence>
<dbReference type="Gene3D" id="3.40.50.10140">
    <property type="entry name" value="Toll/interleukin-1 receptor homology (TIR) domain"/>
    <property type="match status" value="1"/>
</dbReference>
<gene>
    <name evidence="9 10" type="ordered locus">At5g18350</name>
    <name evidence="10" type="ORF">F20L16.70</name>
    <name evidence="10" type="ORF">F20L16_70</name>
</gene>
<sequence length="1245" mass="141229">MQPNRASSSLSSTPTRTWTHHVFLSFRGEDVRKGFLSHIQKEFERKGIFPFVDTKMKRGSSIGPVLSDAIIVSKIAIVLLSKNYASSTWCLNELVNIMKCREEFGQTVMTVFYEVDPSDVRKQTGDFGIAFETTCVGKTEEVKQSWRQALIDVSNIVGEVYRIWSKESDLIDKIAEDVLDELNYTMSRDFDGYVGIGRHMRKMKSLLCLESGDVRMIGIVGPPGIGKTTIARALRDQISENFQLTAFIDDIRLTYPRRCYGESGLKPPTAFMNDDRRKIVLQTNFLSEILNQKDIVIHNLNAAPNWLKDRKVLVILDDVDHLEQLDAMAKETGWFGYGSRIIITTQDRKLLKAHNIDYIYEVGLPRKDDALQIFCLSAFGQNFPHDDFQYLACEVTQLAGELPLGLKVLGSYLKGMSLEEWKNALPRLKTCLDGDIEKTLRYSYDALSRKDQALFLHIACLFRGYEVGHVKQWLGKSDLDVDHGLDVLRQKSLISIDMGFLNMHSLLQQLGVEIVRNQSSQEPRERQFLVDVNDISDVFTYNTAGTKSILGIRLNVPEIEEKIVIDELVFDGMTNLQFLFVNEGFGDKLSLPRGLNCLPGKLRVLHWNYCPLRLWPSKFSANFLVELVMRGNNFEKLWEKILPLKSLKRMDLSHSKDLKEIPDLSNATNLEELDLSSCSGLLELTDSIGKATNLKRLKLACCSLLKKLPSSIGDATNLQVLDLFHCESFEELPKSIGKLTNLKVLELMRCYKLVTLPNSIKTPKLPVLSMSECEDLQAFPTYINLEDCTQLKMFPEISTNVKELDLRNTAIENVPSSICSWSCLYRLDMSECRNLKEFPNVPVSIVELDLSKTEIEEVPSWIENLLLLRTLTMVGCKRLNIISPNISKLKNLEDLELFTDGVSGDAASFYAFVEFSDRHDWTLESDFQVHYILPICLPKMAISLRFWSYDFETIPDCINCLPGLSELDVSGCRNLVSLPQLPGSLLSLDANNCESLERINGSFQNPEICLNFANCINLNQEARKLIQTSACEYAILPGAEVPAHFTDQDTSGSLTINITTKTLPSRLRYKACILLSKGNINLEDEDEDSFMSVSCHVTGKQNILILPSPVLRGYTDHLYIFDYSFSLHEDFPEAKEATFSELMFDFIVHTKSWNVKSCGVHLFEEKNLPEKNEVTPCVCVISLKQMDLSKSENLKEIPDLSKAINIEELCLSYCGSLVPRSRLYHTSLQAAFSEFIRINLQQERE</sequence>
<dbReference type="STRING" id="3702.F4JWL7"/>
<reference evidence="10 11" key="1">
    <citation type="journal article" date="2000" name="Nature">
        <title>Sequence and analysis of chromosome 5 of the plant Arabidopsis thaliana.</title>
        <authorList>
            <consortium name="Kazusa DNA Research Institute"/>
            <consortium name="Cold Spring Harbor and Washington University in St Louis Sequencing Consortium"/>
            <consortium name="European Union Arabidopsis Genome Sequencing Consortium"/>
            <person name="Tabata S."/>
            <person name="Kaneko T."/>
            <person name="Nakamura Y."/>
            <person name="Kotani H."/>
            <person name="Kato T."/>
            <person name="Asamizu E."/>
            <person name="Miyajima N."/>
            <person name="Sasamoto S."/>
            <person name="Kimura T."/>
            <person name="Hosouchi T."/>
            <person name="Kawashima K."/>
            <person name="Kohara M."/>
            <person name="Matsumoto M."/>
            <person name="Matsuno A."/>
            <person name="Muraki A."/>
            <person name="Nakayama S."/>
            <person name="Nakazaki N."/>
            <person name="Naruo K."/>
            <person name="Okumura S."/>
            <person name="Shinpo S."/>
            <person name="Takeuchi C."/>
            <person name="Wada T."/>
            <person name="Watanabe A."/>
            <person name="Yamada M."/>
            <person name="Yasuda M."/>
            <person name="Sato S."/>
            <person name="de la Bastide M."/>
            <person name="Huang E."/>
            <person name="Spiegel L."/>
            <person name="Gnoj L."/>
            <person name="O'Shaughnessy A."/>
            <person name="Preston R."/>
            <person name="Habermann K."/>
            <person name="Murray J."/>
            <person name="Johnson D."/>
            <person name="Rohlfing T."/>
            <person name="Nelson J."/>
            <person name="Stoneking T."/>
            <person name="Pepin K."/>
            <person name="Spieth J."/>
            <person name="Sekhon M."/>
            <person name="Armstrong J."/>
            <person name="Becker M."/>
            <person name="Belter E."/>
            <person name="Cordum H."/>
            <person name="Cordes M."/>
            <person name="Courtney L."/>
            <person name="Courtney W."/>
            <person name="Dante M."/>
            <person name="Du H."/>
            <person name="Edwards J."/>
            <person name="Fryman J."/>
            <person name="Haakensen B."/>
            <person name="Lamar E."/>
            <person name="Latreille P."/>
            <person name="Leonard S."/>
            <person name="Meyer R."/>
            <person name="Mulvaney E."/>
            <person name="Ozersky P."/>
            <person name="Riley A."/>
            <person name="Strowmatt C."/>
            <person name="Wagner-McPherson C."/>
            <person name="Wollam A."/>
            <person name="Yoakum M."/>
            <person name="Bell M."/>
            <person name="Dedhia N."/>
            <person name="Parnell L."/>
            <person name="Shah R."/>
            <person name="Rodriguez M."/>
            <person name="See L.H."/>
            <person name="Vil D."/>
            <person name="Baker J."/>
            <person name="Kirchoff K."/>
            <person name="Toth K."/>
            <person name="King L."/>
            <person name="Bahret A."/>
            <person name="Miller B."/>
            <person name="Marra M."/>
            <person name="Martienssen R."/>
            <person name="McCombie W.R."/>
            <person name="Wilson R.K."/>
            <person name="Murphy G."/>
            <person name="Bancroft I."/>
            <person name="Volckaert G."/>
            <person name="Wambutt R."/>
            <person name="Dusterhoft A."/>
            <person name="Stiekema W."/>
            <person name="Pohl T."/>
            <person name="Entian K.D."/>
            <person name="Terryn N."/>
            <person name="Hartley N."/>
            <person name="Bent E."/>
            <person name="Johnson S."/>
            <person name="Langham S.A."/>
            <person name="McCullagh B."/>
            <person name="Robben J."/>
            <person name="Grymonprez B."/>
            <person name="Zimmermann W."/>
            <person name="Ramsperger U."/>
            <person name="Wedler H."/>
            <person name="Balke K."/>
            <person name="Wedler E."/>
            <person name="Peters S."/>
            <person name="van Staveren M."/>
            <person name="Dirkse W."/>
            <person name="Mooijman P."/>
            <person name="Lankhorst R.K."/>
            <person name="Weitzenegger T."/>
            <person name="Bothe G."/>
            <person name="Rose M."/>
            <person name="Hauf J."/>
            <person name="Berneiser S."/>
            <person name="Hempel S."/>
            <person name="Feldpausch M."/>
            <person name="Lamberth S."/>
            <person name="Villarroel R."/>
            <person name="Gielen J."/>
            <person name="Ardiles W."/>
            <person name="Bents O."/>
            <person name="Lemcke K."/>
            <person name="Kolesov G."/>
            <person name="Mayer K."/>
            <person name="Rudd S."/>
            <person name="Schoof H."/>
            <person name="Schueller C."/>
            <person name="Zaccaria P."/>
            <person name="Mewes H.W."/>
            <person name="Bevan M."/>
            <person name="Fransz P."/>
        </authorList>
    </citation>
    <scope>NUCLEOTIDE SEQUENCE [LARGE SCALE GENOMIC DNA]</scope>
    <source>
        <strain evidence="11">cv. Columbia</strain>
    </source>
</reference>
<dbReference type="Pfam" id="PF23598">
    <property type="entry name" value="LRR_14"/>
    <property type="match status" value="1"/>
</dbReference>
<dbReference type="InterPro" id="IPR000157">
    <property type="entry name" value="TIR_dom"/>
</dbReference>
<dbReference type="PaxDb" id="3702-AT5G18350.1"/>
<dbReference type="FunFam" id="3.40.50.300:FF:001002">
    <property type="entry name" value="Disease resistance protein (TIR-NBS-LRR class)"/>
    <property type="match status" value="1"/>
</dbReference>
<dbReference type="FunFam" id="1.10.8.430:FF:000002">
    <property type="entry name" value="Disease resistance protein (TIR-NBS-LRR class)"/>
    <property type="match status" value="1"/>
</dbReference>
<feature type="domain" description="TIR" evidence="8">
    <location>
        <begin position="18"/>
        <end position="182"/>
    </location>
</feature>
<dbReference type="ExpressionAtlas" id="F4JWL7">
    <property type="expression patterns" value="baseline and differential"/>
</dbReference>
<dbReference type="KEGG" id="ath:AT5G18350"/>
<dbReference type="SUPFAM" id="SSF52058">
    <property type="entry name" value="L domain-like"/>
    <property type="match status" value="1"/>
</dbReference>
<dbReference type="FunCoup" id="F4JWL7">
    <property type="interactions" value="4"/>
</dbReference>
<dbReference type="GeneID" id="831953"/>
<dbReference type="InterPro" id="IPR035897">
    <property type="entry name" value="Toll_tir_struct_dom_sf"/>
</dbReference>
<dbReference type="InterPro" id="IPR055414">
    <property type="entry name" value="LRR_R13L4/SHOC2-like"/>
</dbReference>
<evidence type="ECO:0000256" key="6">
    <source>
        <dbReference type="ARBA" id="ARBA00023027"/>
    </source>
</evidence>